<comment type="catalytic activity">
    <reaction evidence="21">
        <text>7-phospho-2-dehydro-3-deoxy-D-arabino-heptonate = 3-dehydroquinate + phosphate</text>
        <dbReference type="Rhea" id="RHEA:21968"/>
        <dbReference type="ChEBI" id="CHEBI:32364"/>
        <dbReference type="ChEBI" id="CHEBI:43474"/>
        <dbReference type="ChEBI" id="CHEBI:58394"/>
        <dbReference type="EC" id="4.2.3.4"/>
    </reaction>
</comment>
<evidence type="ECO:0000256" key="6">
    <source>
        <dbReference type="ARBA" id="ARBA00022490"/>
    </source>
</evidence>
<dbReference type="EC" id="4.2.3.4" evidence="21"/>
<evidence type="ECO:0000256" key="10">
    <source>
        <dbReference type="ARBA" id="ARBA00022741"/>
    </source>
</evidence>
<dbReference type="GO" id="GO:0003856">
    <property type="term" value="F:3-dehydroquinate synthase activity"/>
    <property type="evidence" value="ECO:0007669"/>
    <property type="project" value="UniProtKB-EC"/>
</dbReference>
<dbReference type="SUPFAM" id="SSF56796">
    <property type="entry name" value="Dehydroquinate synthase-like"/>
    <property type="match status" value="1"/>
</dbReference>
<evidence type="ECO:0000256" key="8">
    <source>
        <dbReference type="ARBA" id="ARBA00022679"/>
    </source>
</evidence>
<dbReference type="InterPro" id="IPR001986">
    <property type="entry name" value="Enolpyruvate_Tfrase_dom"/>
</dbReference>
<evidence type="ECO:0000256" key="9">
    <source>
        <dbReference type="ARBA" id="ARBA00022723"/>
    </source>
</evidence>
<keyword evidence="8 21" id="KW-0808">Transferase</keyword>
<evidence type="ECO:0000259" key="24">
    <source>
        <dbReference type="Pfam" id="PF01761"/>
    </source>
</evidence>
<dbReference type="CDD" id="cd01556">
    <property type="entry name" value="EPSP_synthase"/>
    <property type="match status" value="1"/>
</dbReference>
<dbReference type="InterPro" id="IPR036968">
    <property type="entry name" value="Enolpyruvate_Tfrase_sf"/>
</dbReference>
<dbReference type="InterPro" id="IPR022893">
    <property type="entry name" value="Shikimate_DH_fam"/>
</dbReference>
<evidence type="ECO:0000256" key="12">
    <source>
        <dbReference type="ARBA" id="ARBA00022833"/>
    </source>
</evidence>
<comment type="similarity">
    <text evidence="5">Belongs to the EPSP synthase family.</text>
</comment>
<dbReference type="InterPro" id="IPR006264">
    <property type="entry name" value="EPSP_synthase"/>
</dbReference>
<dbReference type="GO" id="GO:0004764">
    <property type="term" value="F:shikimate 3-dehydrogenase (NADP+) activity"/>
    <property type="evidence" value="ECO:0007669"/>
    <property type="project" value="UniProtKB-EC"/>
</dbReference>
<comment type="catalytic activity">
    <reaction evidence="21">
        <text>shikimate + NADP(+) = 3-dehydroshikimate + NADPH + H(+)</text>
        <dbReference type="Rhea" id="RHEA:17737"/>
        <dbReference type="ChEBI" id="CHEBI:15378"/>
        <dbReference type="ChEBI" id="CHEBI:16630"/>
        <dbReference type="ChEBI" id="CHEBI:36208"/>
        <dbReference type="ChEBI" id="CHEBI:57783"/>
        <dbReference type="ChEBI" id="CHEBI:58349"/>
        <dbReference type="EC" id="1.1.1.25"/>
    </reaction>
</comment>
<dbReference type="EC" id="1.1.1.25" evidence="21"/>
<dbReference type="GO" id="GO:0009423">
    <property type="term" value="P:chorismate biosynthetic process"/>
    <property type="evidence" value="ECO:0007669"/>
    <property type="project" value="UniProtKB-UniPathway"/>
</dbReference>
<evidence type="ECO:0000256" key="11">
    <source>
        <dbReference type="ARBA" id="ARBA00022777"/>
    </source>
</evidence>
<comment type="cofactor">
    <cofactor evidence="21">
        <name>Zn(2+)</name>
        <dbReference type="ChEBI" id="CHEBI:29105"/>
    </cofactor>
    <text evidence="21">Binds 2 Zn(2+) ions per subunit.</text>
</comment>
<comment type="pathway">
    <text evidence="2 21">Metabolic intermediate biosynthesis; chorismate biosynthesis; chorismate from D-erythrose 4-phosphate and phosphoenolpyruvate: step 5/7.</text>
</comment>
<dbReference type="Pfam" id="PF00275">
    <property type="entry name" value="EPSP_synthase"/>
    <property type="match status" value="1"/>
</dbReference>
<dbReference type="Pfam" id="PF08501">
    <property type="entry name" value="Shikimate_dh_N"/>
    <property type="match status" value="1"/>
</dbReference>
<dbReference type="CDD" id="cd08195">
    <property type="entry name" value="DHQS"/>
    <property type="match status" value="1"/>
</dbReference>
<organism evidence="28">
    <name type="scientific">Salpingoeca rosetta (strain ATCC 50818 / BSB-021)</name>
    <dbReference type="NCBI Taxonomy" id="946362"/>
    <lineage>
        <taxon>Eukaryota</taxon>
        <taxon>Choanoflagellata</taxon>
        <taxon>Craspedida</taxon>
        <taxon>Salpingoecidae</taxon>
        <taxon>Salpingoeca</taxon>
    </lineage>
</organism>
<dbReference type="CDD" id="cd01065">
    <property type="entry name" value="NAD_bind_Shikimate_DH"/>
    <property type="match status" value="1"/>
</dbReference>
<evidence type="ECO:0000256" key="2">
    <source>
        <dbReference type="ARBA" id="ARBA00004842"/>
    </source>
</evidence>
<evidence type="ECO:0000259" key="23">
    <source>
        <dbReference type="Pfam" id="PF01488"/>
    </source>
</evidence>
<dbReference type="UniPathway" id="UPA00053">
    <property type="reaction ID" value="UER00085"/>
</dbReference>
<keyword evidence="10" id="KW-0547">Nucleotide-binding</keyword>
<dbReference type="EC" id="2.7.1.71" evidence="21"/>
<dbReference type="PRINTS" id="PR01100">
    <property type="entry name" value="SHIKIMTKNASE"/>
</dbReference>
<dbReference type="Pfam" id="PF01487">
    <property type="entry name" value="DHquinase_I"/>
    <property type="match status" value="1"/>
</dbReference>
<dbReference type="NCBIfam" id="TIGR01357">
    <property type="entry name" value="aroB"/>
    <property type="match status" value="1"/>
</dbReference>
<evidence type="ECO:0000256" key="14">
    <source>
        <dbReference type="ARBA" id="ARBA00022857"/>
    </source>
</evidence>
<evidence type="ECO:0000256" key="15">
    <source>
        <dbReference type="ARBA" id="ARBA00023002"/>
    </source>
</evidence>
<dbReference type="eggNOG" id="KOG0692">
    <property type="taxonomic scope" value="Eukaryota"/>
</dbReference>
<feature type="domain" description="3-dehydroquinate synthase N-terminal" evidence="24">
    <location>
        <begin position="71"/>
        <end position="183"/>
    </location>
</feature>
<dbReference type="HAMAP" id="MF_00222">
    <property type="entry name" value="Shikimate_DH_AroE"/>
    <property type="match status" value="1"/>
</dbReference>
<dbReference type="Proteomes" id="UP000007799">
    <property type="component" value="Unassembled WGS sequence"/>
</dbReference>
<dbReference type="PANTHER" id="PTHR21090">
    <property type="entry name" value="AROM/DEHYDROQUINATE SYNTHASE"/>
    <property type="match status" value="1"/>
</dbReference>
<dbReference type="HAMAP" id="MF_00109">
    <property type="entry name" value="Shikimate_kinase"/>
    <property type="match status" value="1"/>
</dbReference>
<dbReference type="InterPro" id="IPR056179">
    <property type="entry name" value="DHQS_C"/>
</dbReference>
<dbReference type="SMR" id="F2TYU1"/>
<dbReference type="InterPro" id="IPR030960">
    <property type="entry name" value="DHQS/DOIS_N"/>
</dbReference>
<dbReference type="GO" id="GO:0004765">
    <property type="term" value="F:shikimate kinase activity"/>
    <property type="evidence" value="ECO:0007669"/>
    <property type="project" value="UniProtKB-EC"/>
</dbReference>
<evidence type="ECO:0000256" key="16">
    <source>
        <dbReference type="ARBA" id="ARBA00023141"/>
    </source>
</evidence>
<dbReference type="GO" id="GO:0003866">
    <property type="term" value="F:3-phosphoshikimate 1-carboxyvinyltransferase activity"/>
    <property type="evidence" value="ECO:0007669"/>
    <property type="project" value="UniProtKB-EC"/>
</dbReference>
<dbReference type="Gene3D" id="3.20.20.70">
    <property type="entry name" value="Aldolase class I"/>
    <property type="match status" value="1"/>
</dbReference>
<dbReference type="EMBL" id="GL832957">
    <property type="protein sequence ID" value="EGD78765.1"/>
    <property type="molecule type" value="Genomic_DNA"/>
</dbReference>
<dbReference type="SUPFAM" id="SSF51569">
    <property type="entry name" value="Aldolase"/>
    <property type="match status" value="1"/>
</dbReference>
<comment type="similarity">
    <text evidence="21">In the 3rd section; belongs to the shikimate kinase family.</text>
</comment>
<dbReference type="HAMAP" id="MF_00210">
    <property type="entry name" value="EPSP_synth"/>
    <property type="match status" value="1"/>
</dbReference>
<dbReference type="Gene3D" id="3.40.50.720">
    <property type="entry name" value="NAD(P)-binding Rossmann-like Domain"/>
    <property type="match status" value="1"/>
</dbReference>
<dbReference type="InterPro" id="IPR027417">
    <property type="entry name" value="P-loop_NTPase"/>
</dbReference>
<comment type="similarity">
    <text evidence="3">In the 2nd section; belongs to the type-I 3-dehydroquinase family.</text>
</comment>
<dbReference type="SUPFAM" id="SSF55205">
    <property type="entry name" value="EPT/RTPC-like"/>
    <property type="match status" value="1"/>
</dbReference>
<comment type="subunit">
    <text evidence="21">Homodimer.</text>
</comment>
<proteinExistence type="inferred from homology"/>
<evidence type="ECO:0000256" key="4">
    <source>
        <dbReference type="ARBA" id="ARBA00009349"/>
    </source>
</evidence>
<feature type="domain" description="Enolpyruvate transferase" evidence="22">
    <location>
        <begin position="369"/>
        <end position="792"/>
    </location>
</feature>
<dbReference type="PIRSF" id="PIRSF000514">
    <property type="entry name" value="Pentafunct_AroM"/>
    <property type="match status" value="1"/>
</dbReference>
<dbReference type="KEGG" id="sre:PTSG_11780"/>
<dbReference type="HAMAP" id="MF_00110">
    <property type="entry name" value="DHQ_synthase"/>
    <property type="match status" value="1"/>
</dbReference>
<comment type="catalytic activity">
    <reaction evidence="20 21">
        <text>shikimate + ATP = 3-phosphoshikimate + ADP + H(+)</text>
        <dbReference type="Rhea" id="RHEA:13121"/>
        <dbReference type="ChEBI" id="CHEBI:15378"/>
        <dbReference type="ChEBI" id="CHEBI:30616"/>
        <dbReference type="ChEBI" id="CHEBI:36208"/>
        <dbReference type="ChEBI" id="CHEBI:145989"/>
        <dbReference type="ChEBI" id="CHEBI:456216"/>
        <dbReference type="EC" id="2.7.1.71"/>
    </reaction>
</comment>
<evidence type="ECO:0000259" key="22">
    <source>
        <dbReference type="Pfam" id="PF00275"/>
    </source>
</evidence>
<dbReference type="Pfam" id="PF01202">
    <property type="entry name" value="SKI"/>
    <property type="match status" value="1"/>
</dbReference>
<dbReference type="Gene3D" id="3.40.50.1970">
    <property type="match status" value="1"/>
</dbReference>
<dbReference type="InterPro" id="IPR023000">
    <property type="entry name" value="Shikimate_kinase_CS"/>
</dbReference>
<dbReference type="FunFam" id="3.65.10.10:FF:000004">
    <property type="entry name" value="3-phosphoshikimate 1-carboxyvinyltransferase"/>
    <property type="match status" value="1"/>
</dbReference>
<evidence type="ECO:0000259" key="26">
    <source>
        <dbReference type="Pfam" id="PF24621"/>
    </source>
</evidence>
<evidence type="ECO:0000256" key="3">
    <source>
        <dbReference type="ARBA" id="ARBA00006477"/>
    </source>
</evidence>
<dbReference type="InParanoid" id="F2TYU1"/>
<dbReference type="Gene3D" id="1.20.1090.10">
    <property type="entry name" value="Dehydroquinate synthase-like - alpha domain"/>
    <property type="match status" value="1"/>
</dbReference>
<keyword evidence="14" id="KW-0521">NADP</keyword>
<dbReference type="FunFam" id="3.40.50.1970:FF:000007">
    <property type="entry name" value="Pentafunctional AROM polypeptide"/>
    <property type="match status" value="1"/>
</dbReference>
<dbReference type="InterPro" id="IPR031322">
    <property type="entry name" value="Shikimate/glucono_kinase"/>
</dbReference>
<evidence type="ECO:0000256" key="20">
    <source>
        <dbReference type="ARBA" id="ARBA00048567"/>
    </source>
</evidence>
<evidence type="ECO:0000256" key="18">
    <source>
        <dbReference type="ARBA" id="ARBA00023268"/>
    </source>
</evidence>
<dbReference type="InterPro" id="IPR046346">
    <property type="entry name" value="Aminoacid_DH-like_N_sf"/>
</dbReference>
<dbReference type="Pfam" id="PF24621">
    <property type="entry name" value="DHQS_C"/>
    <property type="match status" value="1"/>
</dbReference>
<evidence type="ECO:0000256" key="17">
    <source>
        <dbReference type="ARBA" id="ARBA00023239"/>
    </source>
</evidence>
<evidence type="ECO:0000256" key="13">
    <source>
        <dbReference type="ARBA" id="ARBA00022840"/>
    </source>
</evidence>
<dbReference type="InterPro" id="IPR000623">
    <property type="entry name" value="Shikimate_kinase/TSH1"/>
</dbReference>
<comment type="similarity">
    <text evidence="21">In the 2nd section; belongs to the EPSP synthase family.</text>
</comment>
<dbReference type="Pfam" id="PF01488">
    <property type="entry name" value="Shikimate_DH"/>
    <property type="match status" value="1"/>
</dbReference>
<evidence type="ECO:0000256" key="1">
    <source>
        <dbReference type="ARBA" id="ARBA00004811"/>
    </source>
</evidence>
<evidence type="ECO:0000256" key="19">
    <source>
        <dbReference type="ARBA" id="ARBA00044633"/>
    </source>
</evidence>
<dbReference type="FunFam" id="3.65.10.10:FF:000012">
    <property type="entry name" value="Pentafunctional AROM polypeptide"/>
    <property type="match status" value="1"/>
</dbReference>
<keyword evidence="28" id="KW-1185">Reference proteome</keyword>
<dbReference type="GO" id="GO:0009073">
    <property type="term" value="P:aromatic amino acid family biosynthetic process"/>
    <property type="evidence" value="ECO:0007669"/>
    <property type="project" value="UniProtKB-KW"/>
</dbReference>
<keyword evidence="17 21" id="KW-0456">Lyase</keyword>
<dbReference type="InterPro" id="IPR016037">
    <property type="entry name" value="DHQ_synth_AroB"/>
</dbReference>
<dbReference type="SUPFAM" id="SSF52540">
    <property type="entry name" value="P-loop containing nucleoside triphosphate hydrolases"/>
    <property type="match status" value="1"/>
</dbReference>
<comment type="pathway">
    <text evidence="1 21">Metabolic intermediate biosynthesis; chorismate biosynthesis; chorismate from D-erythrose 4-phosphate and phosphoenolpyruvate: step 6/7.</text>
</comment>
<comment type="similarity">
    <text evidence="4">In the N-terminal section; belongs to the shikimate kinase family.</text>
</comment>
<keyword evidence="6 21" id="KW-0963">Cytoplasm</keyword>
<comment type="pathway">
    <text evidence="21">Metabolic intermediate biosynthesis; chorismate biosynthesis; chorismate from D-erythrose 4-phosphate and phosphoenolpyruvate: step 4/7.</text>
</comment>
<keyword evidence="7 21" id="KW-0028">Amino-acid biosynthesis</keyword>
<keyword evidence="15 21" id="KW-0560">Oxidoreductase</keyword>
<dbReference type="CDD" id="cd00464">
    <property type="entry name" value="SK"/>
    <property type="match status" value="1"/>
</dbReference>
<dbReference type="Gene3D" id="3.40.50.300">
    <property type="entry name" value="P-loop containing nucleotide triphosphate hydrolases"/>
    <property type="match status" value="1"/>
</dbReference>
<feature type="domain" description="Quinate/shikimate 5-dehydrogenase/glutamyl-tRNA reductase" evidence="23">
    <location>
        <begin position="1355"/>
        <end position="1404"/>
    </location>
</feature>
<evidence type="ECO:0000256" key="5">
    <source>
        <dbReference type="ARBA" id="ARBA00009948"/>
    </source>
</evidence>
<dbReference type="OMA" id="SWANMSW"/>
<reference evidence="27" key="1">
    <citation type="submission" date="2009-08" db="EMBL/GenBank/DDBJ databases">
        <title>Annotation of Salpingoeca rosetta.</title>
        <authorList>
            <consortium name="The Broad Institute Genome Sequencing Platform"/>
            <person name="Russ C."/>
            <person name="Cuomo C."/>
            <person name="Burger G."/>
            <person name="Gray M.W."/>
            <person name="Holland P.W.H."/>
            <person name="King N."/>
            <person name="Lang F.B.F."/>
            <person name="Roger A.J."/>
            <person name="Ruiz-Trillo I."/>
            <person name="Young S.K."/>
            <person name="Zeng Q."/>
            <person name="Gargeya S."/>
            <person name="Alvarado L."/>
            <person name="Berlin A."/>
            <person name="Chapman S.B."/>
            <person name="Chen Z."/>
            <person name="Freedman E."/>
            <person name="Gellesch M."/>
            <person name="Goldberg J."/>
            <person name="Griggs A."/>
            <person name="Gujja S."/>
            <person name="Heilman E."/>
            <person name="Heiman D."/>
            <person name="Howarth C."/>
            <person name="Mehta T."/>
            <person name="Neiman D."/>
            <person name="Pearson M."/>
            <person name="Roberts A."/>
            <person name="Saif S."/>
            <person name="Shea T."/>
            <person name="Shenoy N."/>
            <person name="Sisk P."/>
            <person name="Stolte C."/>
            <person name="Sykes S."/>
            <person name="White J."/>
            <person name="Yandava C."/>
            <person name="Haas B."/>
            <person name="Nusbaum C."/>
            <person name="Birren B."/>
        </authorList>
    </citation>
    <scope>NUCLEOTIDE SEQUENCE [LARGE SCALE GENOMIC DNA]</scope>
    <source>
        <strain evidence="27">ATCC 50818</strain>
    </source>
</reference>
<feature type="domain" description="3-dehydroquinate synthase C-terminal" evidence="26">
    <location>
        <begin position="185"/>
        <end position="328"/>
    </location>
</feature>
<comment type="catalytic activity">
    <reaction evidence="21">
        <text>3-dehydroquinate = 3-dehydroshikimate + H2O</text>
        <dbReference type="Rhea" id="RHEA:21096"/>
        <dbReference type="ChEBI" id="CHEBI:15377"/>
        <dbReference type="ChEBI" id="CHEBI:16630"/>
        <dbReference type="ChEBI" id="CHEBI:32364"/>
        <dbReference type="EC" id="4.2.1.10"/>
    </reaction>
</comment>
<dbReference type="RefSeq" id="XP_004997721.1">
    <property type="nucleotide sequence ID" value="XM_004997664.1"/>
</dbReference>
<dbReference type="InterPro" id="IPR001381">
    <property type="entry name" value="DHquinase_I"/>
</dbReference>
<dbReference type="InterPro" id="IPR013792">
    <property type="entry name" value="RNA3'P_cycl/enolpyr_Trfase_a/b"/>
</dbReference>
<comment type="pathway">
    <text evidence="21">Metabolic intermediate biosynthesis; chorismate biosynthesis; chorismate from D-erythrose 4-phosphate and phosphoenolpyruvate: step 2/7.</text>
</comment>
<comment type="similarity">
    <text evidence="21">In the 4th section; belongs to the type-I 3-dehydroquinase family.</text>
</comment>
<dbReference type="InterPro" id="IPR013785">
    <property type="entry name" value="Aldolase_TIM"/>
</dbReference>
<dbReference type="GO" id="GO:0005524">
    <property type="term" value="F:ATP binding"/>
    <property type="evidence" value="ECO:0007669"/>
    <property type="project" value="UniProtKB-KW"/>
</dbReference>
<dbReference type="InterPro" id="IPR006151">
    <property type="entry name" value="Shikm_DH/Glu-tRNA_Rdtase"/>
</dbReference>
<dbReference type="GO" id="GO:0003855">
    <property type="term" value="F:3-dehydroquinate dehydratase activity"/>
    <property type="evidence" value="ECO:0007669"/>
    <property type="project" value="UniProtKB-EC"/>
</dbReference>
<dbReference type="Gene3D" id="3.40.50.10860">
    <property type="entry name" value="Leucine Dehydrogenase, chain A, domain 1"/>
    <property type="match status" value="1"/>
</dbReference>
<dbReference type="STRING" id="946362.F2TYU1"/>
<dbReference type="GO" id="GO:0046872">
    <property type="term" value="F:metal ion binding"/>
    <property type="evidence" value="ECO:0007669"/>
    <property type="project" value="UniProtKB-KW"/>
</dbReference>
<dbReference type="PROSITE" id="PS00885">
    <property type="entry name" value="EPSP_SYNTHASE_2"/>
    <property type="match status" value="1"/>
</dbReference>
<dbReference type="Pfam" id="PF01761">
    <property type="entry name" value="DHQ_synthase"/>
    <property type="match status" value="1"/>
</dbReference>
<dbReference type="GO" id="GO:0008652">
    <property type="term" value="P:amino acid biosynthetic process"/>
    <property type="evidence" value="ECO:0007669"/>
    <property type="project" value="UniProtKB-KW"/>
</dbReference>
<feature type="domain" description="Shikimate dehydrogenase substrate binding N-terminal" evidence="25">
    <location>
        <begin position="1239"/>
        <end position="1319"/>
    </location>
</feature>
<dbReference type="NCBIfam" id="TIGR01356">
    <property type="entry name" value="aroA"/>
    <property type="match status" value="1"/>
</dbReference>
<comment type="subcellular location">
    <subcellularLocation>
        <location evidence="21">Cytoplasm</location>
    </subcellularLocation>
</comment>
<accession>F2TYU1</accession>
<keyword evidence="16 21" id="KW-0057">Aromatic amino acid biosynthesis</keyword>
<keyword evidence="9 21" id="KW-0479">Metal-binding</keyword>
<dbReference type="InterPro" id="IPR023193">
    <property type="entry name" value="EPSP_synthase_CS"/>
</dbReference>
<dbReference type="InterPro" id="IPR008289">
    <property type="entry name" value="Pentafunct_AroM"/>
</dbReference>
<dbReference type="PROSITE" id="PS01128">
    <property type="entry name" value="SHIKIMATE_KINASE"/>
    <property type="match status" value="1"/>
</dbReference>
<keyword evidence="11 21" id="KW-0418">Kinase</keyword>
<dbReference type="InterPro" id="IPR036291">
    <property type="entry name" value="NAD(P)-bd_dom_sf"/>
</dbReference>
<name>F2TYU1_SALR5</name>
<dbReference type="GeneID" id="16078316"/>
<dbReference type="PANTHER" id="PTHR21090:SF5">
    <property type="entry name" value="PENTAFUNCTIONAL AROM POLYPEPTIDE"/>
    <property type="match status" value="1"/>
</dbReference>
<keyword evidence="12 21" id="KW-0862">Zinc</keyword>
<evidence type="ECO:0000313" key="28">
    <source>
        <dbReference type="Proteomes" id="UP000007799"/>
    </source>
</evidence>
<dbReference type="SUPFAM" id="SSF51735">
    <property type="entry name" value="NAD(P)-binding Rossmann-fold domains"/>
    <property type="match status" value="1"/>
</dbReference>
<dbReference type="GO" id="GO:0005737">
    <property type="term" value="C:cytoplasm"/>
    <property type="evidence" value="ECO:0007669"/>
    <property type="project" value="UniProtKB-SubCell"/>
</dbReference>
<gene>
    <name evidence="27" type="ORF">PTSG_11780</name>
</gene>
<protein>
    <recommendedName>
        <fullName evidence="21">Pentafunctional AROM polypeptide</fullName>
    </recommendedName>
    <domain>
        <recommendedName>
            <fullName evidence="21">3-dehydroquinate synthase</fullName>
            <shortName evidence="21">DHQS</shortName>
            <ecNumber evidence="21">4.2.3.4</ecNumber>
        </recommendedName>
    </domain>
    <domain>
        <recommendedName>
            <fullName evidence="21">3-phosphoshikimate 1-carboxyvinyltransferase</fullName>
            <ecNumber evidence="21">2.5.1.19</ecNumber>
        </recommendedName>
    </domain>
    <domain>
        <recommendedName>
            <fullName evidence="21">Shikimate kinase</fullName>
            <shortName evidence="21">SK</shortName>
            <ecNumber evidence="21">2.7.1.71</ecNumber>
        </recommendedName>
    </domain>
    <domain>
        <recommendedName>
            <fullName evidence="21">3-dehydroquinate dehydratase</fullName>
            <shortName evidence="21">3-dehydroquinase</shortName>
            <ecNumber evidence="21">4.2.1.10</ecNumber>
        </recommendedName>
    </domain>
    <domain>
        <recommendedName>
            <fullName evidence="21">Shikimate dehydrogenase</fullName>
            <ecNumber evidence="21">1.1.1.25</ecNumber>
        </recommendedName>
    </domain>
</protein>
<evidence type="ECO:0000256" key="7">
    <source>
        <dbReference type="ARBA" id="ARBA00022605"/>
    </source>
</evidence>
<dbReference type="EC" id="2.5.1.19" evidence="21"/>
<dbReference type="InterPro" id="IPR013708">
    <property type="entry name" value="Shikimate_DH-bd_N"/>
</dbReference>
<sequence length="1521" mass="164819">MDAASVVVCTSYDIIVGRGLLPDIPSDLLTYVPAPMYAVVTDETVDSLYGARITEAFREALHPTDSKMIKFAIPPGEESKTRETKEQIEDWMLGNGCDRSTCIVAVGGGVVGDLAGFVAATFMRGIRFVHVPTTMLAMVDSSIGGKTGVDTPAGKNLVGAFHRPQRVYTDLSFLHTLPEREFCNGMAEVIKAGAIYNAELFEFLERNHSKVRGLDPEAITYVVRTSIAVKVAVVLQDEKEKGLRAILNFGHSIGHGMEALLAPSWLHGECVAVGMVAEAEVSRAAGKLAPDTLNRLISCLQAYMLPISLPRDCDAHAVVRRMAADKKNQGGVKRMVYLRHIGNAGTGAEDVEDHMLLRILSPGLTVVPHGRVHGSLMVPGSKSLSNRVLLMAALGRGKCRISNLLHSEDTKVMISSLQTLGISVSHDRETHTLVVEGCDGKPSAVDKKQLFLSNAGTATRFLTTACVLPSGGSTIISGDARMHERPIRDLVDALCDNGCDITYLDEEGCPPLRIAGTGLRGGDITLAASVSSQYVSSILISAPYAQSPVRVRLQGDIVSQPYIDMTVSLMRQFGVEVARPAPNVLEIPNTGYTNPQDFTIEGDASSASYPLAMAAITNGSVTVHGVGKNSLQGDARFCDVLEKMGCSVTQTADSTRVELPHGTRLRAVDVDMGNITDTFMTAAVLMATTPVGSVSRITNIANQRVKECNRIHAMATELGRLGVKCVELDDGLEIHGAGRDLPHVLHDGCVDIHCYNDHRIAMSFGVLGCLWKNIHITDKACTAKTYPTFWDDVVRLLGNEMAVAPGVHARMRVRGSFHHGIKEASSLVLIGMRGAGKTTLGRAAAAYLGYDFIDLDDLFEEKHGPIPAFIEERGWDEFRQQEQAALEEALEQHAYNTVVSCGGGVVETPACRELLAGSRLPIAWIDRHIDDIVAYLEADTTRPGYTSPVVAVYQQRRPHYEALSTHWFPIARGNSDIAHTTACFSRFCGVVVAKHVAPLRDDSCFLSLTFGDLSTIKDLSSLVADVDMVELRVDLLDQPTDAAFIAGQIALLRASTAKPILFTVRSAKQGGKLALDEDGYFNLLSLGARLGCDALDVETCWDSSHIESVCAPLRGTTIVMSQHFGRPCTHVDEVLTLVQGSNLPFVDVIKIVFTATEVSDCFLLQQARERVHAEKVVTKPMILLLMGEQGRLSRVTNTMLTPVTHANMPGTAAPGQLTWEQVLRLRRTLGLLRPRSFFIVGSPVALSPSPLMHRTGFRLAGLPWTYERLDTTSMVDVRSVFASEGFMGASVTMPFKQSVLPLLAWMDEHARRIGAVNTVVRGGAGNTQLLGFNTDWVGIVKPLQSAMPAETRERTGNVLVLGAGGTARAACYALHYLGFTSVYVVNRTPERAEALCRDFGVRAIDSAEALDDVVLIISTLPPTAAATVPATLLQSKPVVFDVTYIPRMTPLLEQAHAAGCRIFGGIDMLIAQGIEQQRLFTRRHVDDAVIDTTVRQGYRKMLEADPHVIDDNPSEELTFLV</sequence>
<comment type="catalytic activity">
    <reaction evidence="19">
        <text>3-phosphoshikimate + phosphoenolpyruvate = 5-O-(1-carboxyvinyl)-3-phosphoshikimate + phosphate</text>
        <dbReference type="Rhea" id="RHEA:21256"/>
        <dbReference type="ChEBI" id="CHEBI:43474"/>
        <dbReference type="ChEBI" id="CHEBI:57701"/>
        <dbReference type="ChEBI" id="CHEBI:58702"/>
        <dbReference type="ChEBI" id="CHEBI:145989"/>
        <dbReference type="EC" id="2.5.1.19"/>
    </reaction>
    <physiologicalReaction direction="left-to-right" evidence="19">
        <dbReference type="Rhea" id="RHEA:21257"/>
    </physiologicalReaction>
</comment>
<dbReference type="Gene3D" id="3.65.10.10">
    <property type="entry name" value="Enolpyruvate transferase domain"/>
    <property type="match status" value="2"/>
</dbReference>
<evidence type="ECO:0000259" key="25">
    <source>
        <dbReference type="Pfam" id="PF08501"/>
    </source>
</evidence>
<keyword evidence="18" id="KW-0511">Multifunctional enzyme</keyword>
<dbReference type="OrthoDB" id="197068at2759"/>
<comment type="similarity">
    <text evidence="21">In the N-terminal section; belongs to the dehydroquinate synthase family.</text>
</comment>
<evidence type="ECO:0000256" key="21">
    <source>
        <dbReference type="PIRNR" id="PIRNR000514"/>
    </source>
</evidence>
<evidence type="ECO:0000313" key="27">
    <source>
        <dbReference type="EMBL" id="EGD78765.1"/>
    </source>
</evidence>
<comment type="function">
    <text evidence="21">The AROM polypeptide catalyzes 5 consecutive enzymatic reactions in prechorismate polyaromatic amino acid biosynthesis.</text>
</comment>
<keyword evidence="13" id="KW-0067">ATP-binding</keyword>
<comment type="pathway">
    <text evidence="21">Metabolic intermediate biosynthesis; chorismate biosynthesis; chorismate from D-erythrose 4-phosphate and phosphoenolpyruvate: step 3/7.</text>
</comment>
<dbReference type="CDD" id="cd00502">
    <property type="entry name" value="DHQase_I"/>
    <property type="match status" value="1"/>
</dbReference>
<dbReference type="SUPFAM" id="SSF53223">
    <property type="entry name" value="Aminoacid dehydrogenase-like, N-terminal domain"/>
    <property type="match status" value="1"/>
</dbReference>
<comment type="similarity">
    <text evidence="21">In the C-terminal section; belongs to the shikimate dehydrogenase family.</text>
</comment>
<dbReference type="EC" id="4.2.1.10" evidence="21"/>